<evidence type="ECO:0000256" key="4">
    <source>
        <dbReference type="ARBA" id="ARBA00022498"/>
    </source>
</evidence>
<dbReference type="GO" id="GO:0008977">
    <property type="term" value="F:prephenate dehydrogenase (NAD+) activity"/>
    <property type="evidence" value="ECO:0007669"/>
    <property type="project" value="UniProtKB-EC"/>
</dbReference>
<dbReference type="InterPro" id="IPR050812">
    <property type="entry name" value="Preph/Arog_dehydrog"/>
</dbReference>
<keyword evidence="6" id="KW-0520">NAD</keyword>
<evidence type="ECO:0000256" key="6">
    <source>
        <dbReference type="ARBA" id="ARBA00023027"/>
    </source>
</evidence>
<keyword evidence="7" id="KW-0057">Aromatic amino acid biosynthesis</keyword>
<dbReference type="GO" id="GO:0004665">
    <property type="term" value="F:prephenate dehydrogenase (NADP+) activity"/>
    <property type="evidence" value="ECO:0007669"/>
    <property type="project" value="InterPro"/>
</dbReference>
<comment type="pathway">
    <text evidence="1">Amino-acid biosynthesis; L-tyrosine biosynthesis; (4-hydroxyphenyl)pyruvate from prephenate (NAD(+) route): step 1/1.</text>
</comment>
<dbReference type="SUPFAM" id="SSF48179">
    <property type="entry name" value="6-phosphogluconate dehydrogenase C-terminal domain-like"/>
    <property type="match status" value="1"/>
</dbReference>
<reference evidence="11" key="1">
    <citation type="submission" date="2020-05" db="EMBL/GenBank/DDBJ databases">
        <authorList>
            <person name="Chiriac C."/>
            <person name="Salcher M."/>
            <person name="Ghai R."/>
            <person name="Kavagutti S V."/>
        </authorList>
    </citation>
    <scope>NUCLEOTIDE SEQUENCE</scope>
</reference>
<gene>
    <name evidence="11" type="ORF">UFOPK3381_00078</name>
</gene>
<evidence type="ECO:0000256" key="7">
    <source>
        <dbReference type="ARBA" id="ARBA00023141"/>
    </source>
</evidence>
<dbReference type="EMBL" id="CAFBLN010000001">
    <property type="protein sequence ID" value="CAB4857715.1"/>
    <property type="molecule type" value="Genomic_DNA"/>
</dbReference>
<dbReference type="Gene3D" id="3.40.50.720">
    <property type="entry name" value="NAD(P)-binding Rossmann-like Domain"/>
    <property type="match status" value="1"/>
</dbReference>
<dbReference type="AlphaFoldDB" id="A0A6J7CKW3"/>
<feature type="domain" description="Prephenate/arogenate dehydrogenase" evidence="9">
    <location>
        <begin position="7"/>
        <end position="284"/>
    </location>
</feature>
<evidence type="ECO:0000256" key="3">
    <source>
        <dbReference type="ARBA" id="ARBA00016891"/>
    </source>
</evidence>
<evidence type="ECO:0000256" key="5">
    <source>
        <dbReference type="ARBA" id="ARBA00023002"/>
    </source>
</evidence>
<evidence type="ECO:0000259" key="10">
    <source>
        <dbReference type="PROSITE" id="PS51671"/>
    </source>
</evidence>
<dbReference type="InterPro" id="IPR003099">
    <property type="entry name" value="Prephen_DH"/>
</dbReference>
<dbReference type="Gene3D" id="1.10.3660.10">
    <property type="entry name" value="6-phosphogluconate dehydrogenase C-terminal like domain"/>
    <property type="match status" value="1"/>
</dbReference>
<sequence length="358" mass="37482">MTSQADQHAHVVGLGLIGGSVALALKDQGWSVTGVDRDQSVESLALSRAMIVSTVAHRETTLLFVCTPAGQVIEIAKQLLNDFDSEKVVVTDVAGVKGSIASQISDGRFIGGHPMAGSEMRGLEGADAALFTGCTWVLTPSSTTSPDSYARLHGVLRDIGAVVMALDAADHDRMVAMASHVPHLVAGALMNEANDMAQADGALLQLAAGGFRDMTRISAGDPTIWPDILFENSDAVLAGLSRLQERITELTTLVHAKDRVALLKTLGSAADARRRLPGSAALTTKLTEVRIPVPDRPGVLAEITTLASELQINIFDIEIGHSVEGSPGVLLLSVESTQAPKLMGALRGRGFAAGMKSL</sequence>
<dbReference type="InterPro" id="IPR008927">
    <property type="entry name" value="6-PGluconate_DH-like_C_sf"/>
</dbReference>
<organism evidence="11">
    <name type="scientific">freshwater metagenome</name>
    <dbReference type="NCBI Taxonomy" id="449393"/>
    <lineage>
        <taxon>unclassified sequences</taxon>
        <taxon>metagenomes</taxon>
        <taxon>ecological metagenomes</taxon>
    </lineage>
</organism>
<keyword evidence="4" id="KW-0827">Tyrosine biosynthesis</keyword>
<dbReference type="InterPro" id="IPR002912">
    <property type="entry name" value="ACT_dom"/>
</dbReference>
<keyword evidence="5" id="KW-0560">Oxidoreductase</keyword>
<dbReference type="InterPro" id="IPR046826">
    <property type="entry name" value="PDH_N"/>
</dbReference>
<protein>
    <recommendedName>
        <fullName evidence="3">Prephenate dehydrogenase</fullName>
        <ecNumber evidence="2">1.3.1.12</ecNumber>
    </recommendedName>
</protein>
<accession>A0A6J7CKW3</accession>
<dbReference type="EC" id="1.3.1.12" evidence="2"/>
<dbReference type="Gene3D" id="3.30.70.260">
    <property type="match status" value="1"/>
</dbReference>
<dbReference type="GO" id="GO:0070403">
    <property type="term" value="F:NAD+ binding"/>
    <property type="evidence" value="ECO:0007669"/>
    <property type="project" value="InterPro"/>
</dbReference>
<comment type="catalytic activity">
    <reaction evidence="8">
        <text>prephenate + NAD(+) = 3-(4-hydroxyphenyl)pyruvate + CO2 + NADH</text>
        <dbReference type="Rhea" id="RHEA:13869"/>
        <dbReference type="ChEBI" id="CHEBI:16526"/>
        <dbReference type="ChEBI" id="CHEBI:29934"/>
        <dbReference type="ChEBI" id="CHEBI:36242"/>
        <dbReference type="ChEBI" id="CHEBI:57540"/>
        <dbReference type="ChEBI" id="CHEBI:57945"/>
        <dbReference type="EC" id="1.3.1.12"/>
    </reaction>
</comment>
<dbReference type="InterPro" id="IPR045865">
    <property type="entry name" value="ACT-like_dom_sf"/>
</dbReference>
<dbReference type="SUPFAM" id="SSF51735">
    <property type="entry name" value="NAD(P)-binding Rossmann-fold domains"/>
    <property type="match status" value="1"/>
</dbReference>
<evidence type="ECO:0000256" key="2">
    <source>
        <dbReference type="ARBA" id="ARBA00012068"/>
    </source>
</evidence>
<dbReference type="PANTHER" id="PTHR21363:SF0">
    <property type="entry name" value="PREPHENATE DEHYDROGENASE [NADP(+)]"/>
    <property type="match status" value="1"/>
</dbReference>
<dbReference type="InterPro" id="IPR036291">
    <property type="entry name" value="NAD(P)-bd_dom_sf"/>
</dbReference>
<dbReference type="Pfam" id="PF01842">
    <property type="entry name" value="ACT"/>
    <property type="match status" value="1"/>
</dbReference>
<dbReference type="PROSITE" id="PS51671">
    <property type="entry name" value="ACT"/>
    <property type="match status" value="1"/>
</dbReference>
<dbReference type="GO" id="GO:0006571">
    <property type="term" value="P:tyrosine biosynthetic process"/>
    <property type="evidence" value="ECO:0007669"/>
    <property type="project" value="UniProtKB-UniPathway"/>
</dbReference>
<dbReference type="Pfam" id="PF20463">
    <property type="entry name" value="PDH_C"/>
    <property type="match status" value="1"/>
</dbReference>
<evidence type="ECO:0000256" key="8">
    <source>
        <dbReference type="ARBA" id="ARBA00049260"/>
    </source>
</evidence>
<dbReference type="Pfam" id="PF02153">
    <property type="entry name" value="PDH_N"/>
    <property type="match status" value="1"/>
</dbReference>
<dbReference type="InterPro" id="IPR046825">
    <property type="entry name" value="PDH_C"/>
</dbReference>
<name>A0A6J7CKW3_9ZZZZ</name>
<proteinExistence type="predicted"/>
<keyword evidence="7" id="KW-0028">Amino-acid biosynthesis</keyword>
<dbReference type="PROSITE" id="PS51176">
    <property type="entry name" value="PDH_ADH"/>
    <property type="match status" value="1"/>
</dbReference>
<dbReference type="UniPathway" id="UPA00122">
    <property type="reaction ID" value="UER00961"/>
</dbReference>
<evidence type="ECO:0000313" key="11">
    <source>
        <dbReference type="EMBL" id="CAB4857715.1"/>
    </source>
</evidence>
<evidence type="ECO:0000256" key="1">
    <source>
        <dbReference type="ARBA" id="ARBA00005067"/>
    </source>
</evidence>
<evidence type="ECO:0000259" key="9">
    <source>
        <dbReference type="PROSITE" id="PS51176"/>
    </source>
</evidence>
<dbReference type="SUPFAM" id="SSF55021">
    <property type="entry name" value="ACT-like"/>
    <property type="match status" value="1"/>
</dbReference>
<feature type="domain" description="ACT" evidence="10">
    <location>
        <begin position="288"/>
        <end position="358"/>
    </location>
</feature>
<dbReference type="PANTHER" id="PTHR21363">
    <property type="entry name" value="PREPHENATE DEHYDROGENASE"/>
    <property type="match status" value="1"/>
</dbReference>